<dbReference type="InterPro" id="IPR001320">
    <property type="entry name" value="Iontro_rcpt_C"/>
</dbReference>
<comment type="caution">
    <text evidence="13">The sequence shown here is derived from an EMBL/GenBank/DDBJ whole genome shotgun (WGS) entry which is preliminary data.</text>
</comment>
<evidence type="ECO:0000256" key="11">
    <source>
        <dbReference type="SAM" id="Phobius"/>
    </source>
</evidence>
<proteinExistence type="predicted"/>
<dbReference type="Gene3D" id="3.40.190.10">
    <property type="entry name" value="Periplasmic binding protein-like II"/>
    <property type="match status" value="2"/>
</dbReference>
<evidence type="ECO:0000256" key="4">
    <source>
        <dbReference type="ARBA" id="ARBA00022989"/>
    </source>
</evidence>
<keyword evidence="5" id="KW-0406">Ion transport</keyword>
<dbReference type="GO" id="GO:0034220">
    <property type="term" value="P:monoatomic ion transmembrane transport"/>
    <property type="evidence" value="ECO:0007669"/>
    <property type="project" value="UniProtKB-KW"/>
</dbReference>
<evidence type="ECO:0000259" key="12">
    <source>
        <dbReference type="SMART" id="SM00079"/>
    </source>
</evidence>
<evidence type="ECO:0000256" key="2">
    <source>
        <dbReference type="ARBA" id="ARBA00022448"/>
    </source>
</evidence>
<keyword evidence="9" id="KW-1071">Ligand-gated ion channel</keyword>
<keyword evidence="10" id="KW-0407">Ion channel</keyword>
<keyword evidence="7 13" id="KW-0675">Receptor</keyword>
<keyword evidence="6 11" id="KW-0472">Membrane</keyword>
<dbReference type="AlphaFoldDB" id="A0ABD1Q912"/>
<dbReference type="InterPro" id="IPR015683">
    <property type="entry name" value="Ionotropic_Glu_rcpt"/>
</dbReference>
<dbReference type="EMBL" id="JBFOLJ010000015">
    <property type="protein sequence ID" value="KAL2472699.1"/>
    <property type="molecule type" value="Genomic_DNA"/>
</dbReference>
<keyword evidence="2" id="KW-0813">Transport</keyword>
<dbReference type="Pfam" id="PF00060">
    <property type="entry name" value="Lig_chan"/>
    <property type="match status" value="1"/>
</dbReference>
<feature type="domain" description="Ionotropic glutamate receptor C-terminal" evidence="12">
    <location>
        <begin position="1"/>
        <end position="171"/>
    </location>
</feature>
<evidence type="ECO:0000256" key="1">
    <source>
        <dbReference type="ARBA" id="ARBA00004141"/>
    </source>
</evidence>
<reference evidence="14" key="1">
    <citation type="submission" date="2024-07" db="EMBL/GenBank/DDBJ databases">
        <title>Two chromosome-level genome assemblies of Korean endemic species Abeliophyllum distichum and Forsythia ovata (Oleaceae).</title>
        <authorList>
            <person name="Jang H."/>
        </authorList>
    </citation>
    <scope>NUCLEOTIDE SEQUENCE [LARGE SCALE GENOMIC DNA]</scope>
</reference>
<keyword evidence="4 11" id="KW-1133">Transmembrane helix</keyword>
<feature type="transmembrane region" description="Helical" evidence="11">
    <location>
        <begin position="191"/>
        <end position="211"/>
    </location>
</feature>
<dbReference type="SMART" id="SM00079">
    <property type="entry name" value="PBPe"/>
    <property type="match status" value="1"/>
</dbReference>
<evidence type="ECO:0000256" key="9">
    <source>
        <dbReference type="ARBA" id="ARBA00023286"/>
    </source>
</evidence>
<evidence type="ECO:0000256" key="7">
    <source>
        <dbReference type="ARBA" id="ARBA00023170"/>
    </source>
</evidence>
<dbReference type="SUPFAM" id="SSF53850">
    <property type="entry name" value="Periplasmic binding protein-like II"/>
    <property type="match status" value="1"/>
</dbReference>
<dbReference type="PANTHER" id="PTHR18966">
    <property type="entry name" value="IONOTROPIC GLUTAMATE RECEPTOR"/>
    <property type="match status" value="1"/>
</dbReference>
<feature type="transmembrane region" description="Helical" evidence="11">
    <location>
        <begin position="17"/>
        <end position="40"/>
    </location>
</feature>
<evidence type="ECO:0000256" key="10">
    <source>
        <dbReference type="ARBA" id="ARBA00023303"/>
    </source>
</evidence>
<feature type="transmembrane region" description="Helical" evidence="11">
    <location>
        <begin position="226"/>
        <end position="241"/>
    </location>
</feature>
<evidence type="ECO:0000256" key="3">
    <source>
        <dbReference type="ARBA" id="ARBA00022692"/>
    </source>
</evidence>
<dbReference type="GO" id="GO:0016020">
    <property type="term" value="C:membrane"/>
    <property type="evidence" value="ECO:0007669"/>
    <property type="project" value="UniProtKB-SubCell"/>
</dbReference>
<evidence type="ECO:0000256" key="5">
    <source>
        <dbReference type="ARBA" id="ARBA00023065"/>
    </source>
</evidence>
<name>A0ABD1Q912_9LAMI</name>
<gene>
    <name evidence="13" type="ORF">Fot_48435</name>
</gene>
<keyword evidence="8" id="KW-0325">Glycoprotein</keyword>
<evidence type="ECO:0000313" key="14">
    <source>
        <dbReference type="Proteomes" id="UP001604277"/>
    </source>
</evidence>
<evidence type="ECO:0000256" key="8">
    <source>
        <dbReference type="ARBA" id="ARBA00023180"/>
    </source>
</evidence>
<sequence length="268" mass="30027">MLTGEKLHSNLSRIATIVWLFVAIILTQSYTASLTSMLTVQRLEPNIKNIEILKSTNAFIGYSQRSFVQDYLEKVLGFHPNNLQKISSTQECAEAFRSGKIEVAFLEAPEAKVFVAQHCKTFTIAGPRYQVGGYGFAFPKESPLLPDIDKALLNVLETGVVKNLEDDLIASQKCIDIDSDNESIRLSPQSFFGLFIITGSTSTVALGIYYFCSKSETENSMPEPEGIWMLIIMVLKILRYQRKRFVRKVSDAESPRNSANTSHSRPQV</sequence>
<protein>
    <submittedName>
        <fullName evidence="13">Glutamate receptor 3.2</fullName>
    </submittedName>
</protein>
<organism evidence="13 14">
    <name type="scientific">Forsythia ovata</name>
    <dbReference type="NCBI Taxonomy" id="205694"/>
    <lineage>
        <taxon>Eukaryota</taxon>
        <taxon>Viridiplantae</taxon>
        <taxon>Streptophyta</taxon>
        <taxon>Embryophyta</taxon>
        <taxon>Tracheophyta</taxon>
        <taxon>Spermatophyta</taxon>
        <taxon>Magnoliopsida</taxon>
        <taxon>eudicotyledons</taxon>
        <taxon>Gunneridae</taxon>
        <taxon>Pentapetalae</taxon>
        <taxon>asterids</taxon>
        <taxon>lamiids</taxon>
        <taxon>Lamiales</taxon>
        <taxon>Oleaceae</taxon>
        <taxon>Forsythieae</taxon>
        <taxon>Forsythia</taxon>
    </lineage>
</organism>
<accession>A0ABD1Q912</accession>
<keyword evidence="3 11" id="KW-0812">Transmembrane</keyword>
<comment type="subcellular location">
    <subcellularLocation>
        <location evidence="1">Membrane</location>
        <topology evidence="1">Multi-pass membrane protein</topology>
    </subcellularLocation>
</comment>
<dbReference type="Proteomes" id="UP001604277">
    <property type="component" value="Unassembled WGS sequence"/>
</dbReference>
<evidence type="ECO:0000256" key="6">
    <source>
        <dbReference type="ARBA" id="ARBA00023136"/>
    </source>
</evidence>
<keyword evidence="14" id="KW-1185">Reference proteome</keyword>
<evidence type="ECO:0000313" key="13">
    <source>
        <dbReference type="EMBL" id="KAL2472699.1"/>
    </source>
</evidence>